<accession>A0A0B7FJH5</accession>
<reference evidence="2 3" key="1">
    <citation type="submission" date="2014-11" db="EMBL/GenBank/DDBJ databases">
        <authorList>
            <person name="Wibberg Daniel"/>
        </authorList>
    </citation>
    <scope>NUCLEOTIDE SEQUENCE [LARGE SCALE GENOMIC DNA]</scope>
    <source>
        <strain evidence="2">Rhizoctonia solani AG1-IB 7/3/14</strain>
    </source>
</reference>
<dbReference type="EMBL" id="LN679311">
    <property type="protein sequence ID" value="CEL56322.1"/>
    <property type="molecule type" value="Genomic_DNA"/>
</dbReference>
<evidence type="ECO:0000313" key="3">
    <source>
        <dbReference type="Proteomes" id="UP000059188"/>
    </source>
</evidence>
<protein>
    <submittedName>
        <fullName evidence="2">Uncharacterized protein</fullName>
    </submittedName>
</protein>
<keyword evidence="3" id="KW-1185">Reference proteome</keyword>
<proteinExistence type="predicted"/>
<feature type="region of interest" description="Disordered" evidence="1">
    <location>
        <begin position="1"/>
        <end position="26"/>
    </location>
</feature>
<name>A0A0B7FJH5_THACB</name>
<organism evidence="2 3">
    <name type="scientific">Thanatephorus cucumeris (strain AG1-IB / isolate 7/3/14)</name>
    <name type="common">Lettuce bottom rot fungus</name>
    <name type="synonym">Rhizoctonia solani</name>
    <dbReference type="NCBI Taxonomy" id="1108050"/>
    <lineage>
        <taxon>Eukaryota</taxon>
        <taxon>Fungi</taxon>
        <taxon>Dikarya</taxon>
        <taxon>Basidiomycota</taxon>
        <taxon>Agaricomycotina</taxon>
        <taxon>Agaricomycetes</taxon>
        <taxon>Cantharellales</taxon>
        <taxon>Ceratobasidiaceae</taxon>
        <taxon>Rhizoctonia</taxon>
        <taxon>Rhizoctonia solani AG-1</taxon>
    </lineage>
</organism>
<dbReference type="AlphaFoldDB" id="A0A0B7FJH5"/>
<evidence type="ECO:0000313" key="2">
    <source>
        <dbReference type="EMBL" id="CEL56322.1"/>
    </source>
</evidence>
<gene>
    <name evidence="2" type="ORF">RSOLAG1IB_11893</name>
</gene>
<feature type="compositionally biased region" description="Polar residues" evidence="1">
    <location>
        <begin position="17"/>
        <end position="26"/>
    </location>
</feature>
<evidence type="ECO:0000256" key="1">
    <source>
        <dbReference type="SAM" id="MobiDB-lite"/>
    </source>
</evidence>
<sequence>MRRRQTAQTDLPPCSGSFITPRSQIGQPRPAISELVKNPALCHKATAQAQAPVHPKKLNSVGRPLESQSVRVSYAACYETGLSAGGLD</sequence>
<dbReference type="Proteomes" id="UP000059188">
    <property type="component" value="Unassembled WGS sequence"/>
</dbReference>